<evidence type="ECO:0000256" key="5">
    <source>
        <dbReference type="ARBA" id="ARBA00023004"/>
    </source>
</evidence>
<evidence type="ECO:0000256" key="4">
    <source>
        <dbReference type="ARBA" id="ARBA00023002"/>
    </source>
</evidence>
<proteinExistence type="inferred from homology"/>
<dbReference type="Gene3D" id="1.10.630.10">
    <property type="entry name" value="Cytochrome P450"/>
    <property type="match status" value="2"/>
</dbReference>
<evidence type="ECO:0000256" key="3">
    <source>
        <dbReference type="ARBA" id="ARBA00022723"/>
    </source>
</evidence>
<dbReference type="VEuPathDB" id="FungiDB:AB675_3409"/>
<dbReference type="STRING" id="1664694.A0A0N1NZ31"/>
<dbReference type="SUPFAM" id="SSF48264">
    <property type="entry name" value="Cytochrome P450"/>
    <property type="match status" value="2"/>
</dbReference>
<organism evidence="9 10">
    <name type="scientific">Cyphellophora attinorum</name>
    <dbReference type="NCBI Taxonomy" id="1664694"/>
    <lineage>
        <taxon>Eukaryota</taxon>
        <taxon>Fungi</taxon>
        <taxon>Dikarya</taxon>
        <taxon>Ascomycota</taxon>
        <taxon>Pezizomycotina</taxon>
        <taxon>Eurotiomycetes</taxon>
        <taxon>Chaetothyriomycetidae</taxon>
        <taxon>Chaetothyriales</taxon>
        <taxon>Cyphellophoraceae</taxon>
        <taxon>Cyphellophora</taxon>
    </lineage>
</organism>
<keyword evidence="6" id="KW-0503">Monooxygenase</keyword>
<dbReference type="InterPro" id="IPR002401">
    <property type="entry name" value="Cyt_P450_E_grp-I"/>
</dbReference>
<gene>
    <name evidence="9" type="ORF">AB675_3409</name>
</gene>
<evidence type="ECO:0000256" key="8">
    <source>
        <dbReference type="SAM" id="Phobius"/>
    </source>
</evidence>
<protein>
    <submittedName>
        <fullName evidence="9">Fumitremorgin C synthase</fullName>
    </submittedName>
</protein>
<evidence type="ECO:0000256" key="2">
    <source>
        <dbReference type="ARBA" id="ARBA00010617"/>
    </source>
</evidence>
<dbReference type="PRINTS" id="PR00385">
    <property type="entry name" value="P450"/>
</dbReference>
<accession>A0A0N1NZ31</accession>
<dbReference type="GeneID" id="28735338"/>
<dbReference type="EMBL" id="LFJN01000014">
    <property type="protein sequence ID" value="KPI39583.1"/>
    <property type="molecule type" value="Genomic_DNA"/>
</dbReference>
<dbReference type="Proteomes" id="UP000038010">
    <property type="component" value="Unassembled WGS sequence"/>
</dbReference>
<keyword evidence="3 7" id="KW-0479">Metal-binding</keyword>
<keyword evidence="8" id="KW-0812">Transmembrane</keyword>
<dbReference type="PANTHER" id="PTHR46300:SF2">
    <property type="entry name" value="CYTOCHROME P450 MONOOXYGENASE ALNH-RELATED"/>
    <property type="match status" value="1"/>
</dbReference>
<dbReference type="PRINTS" id="PR00463">
    <property type="entry name" value="EP450I"/>
</dbReference>
<dbReference type="OrthoDB" id="1103324at2759"/>
<sequence length="1076" mass="122897">MAFATYHYLLAVLSTLILYNLYSRYRFNSRYKLPPALPGALPLIGNTHQIPPLNQGLWGQRMARQHGELFTASIGGSTWVFLNSSRVVNDLMEKRSAIYSSRAPAPFASGLLSNDCRMLLMPYGERWRLLRRILHSVLNKQMMPTFAPFQDVESRHLLWDFLDNPQQWHLGTQRFANSVIMSVVFGKRMKLEDPDVRELFDTSNELILALQPGANLVDSLPVLAKILPKPLQWWRKRGERLHDKTVGVYKKQVQDLERRMAEGKARDCFAVRFLKDPSTKDYGATQTYFALGSHGAAATDKRWVVTAREALDRVCGSAGSSATDMRLPNFDDRPELEYITATVKEAFRWRPFAEIGLPTMLIQDDEYEGYKFPKGTLFTWNAMAIALDEREYEQAERFWPERFMNGDLNNVMKGHWSFGPGRRACSGYNVGETNVWIAVARLIYCFDFDEVPGKPIDTLSTNWGEHRWAPIAVKITPRSVAHAELVRRECKGAVDADSRKARQPVTRGKAPTFTEDARHACHTKYWLAALFASAAAAIFAFPIVSFLAFYFYTIPNSLKDSRRRKLPPGPRGLPFLGNYLDLAKADTFRFQVQEWSKQYGEVWYTKIGGGDWIWLSSPRAVKELMDKRSSIYSSRPPTPLAGDTASAGRRQLFMAYGPAYRVVRKIAHSLLNINVTTSYQPIQDLESKQLMYDLIHSPENFYDHNRRYSSSVILTATYGHRMPDWDAPIIKSIYKVINNLQTFATPGGWLVDTFPELAVLPSWMLGNWREFGKKCFEHDSPIYLGLWRKMKQEVDEGRCNPCFARDFYLSEPEKQGLDELQAAYQTGGLVEAGSETTSAYLNSFILRMLENPDVAKKAQEEIDRVIGHERLPEWEDEKDLPYLRAIIKELLRMRPPNKIGIQHATTEDDWFDGYFIPKGSVVVLDWWTINNSPLLWTDPQKFQPERFLKNHPLPAAAYINAADPNDRDHFSYGAGRRVCPGVHLAEKSLYLNISRVLWGFNLSKKVGPDGKVIEPEAGMVPGWMTIPLPFECEITVRGDGKRKIMERVWEEARRGLKADGDIPDGQGYGNNLKNRG</sequence>
<keyword evidence="5 7" id="KW-0408">Iron</keyword>
<dbReference type="InterPro" id="IPR036396">
    <property type="entry name" value="Cyt_P450_sf"/>
</dbReference>
<evidence type="ECO:0000256" key="6">
    <source>
        <dbReference type="ARBA" id="ARBA00023033"/>
    </source>
</evidence>
<dbReference type="AlphaFoldDB" id="A0A0N1NZ31"/>
<dbReference type="GO" id="GO:0004497">
    <property type="term" value="F:monooxygenase activity"/>
    <property type="evidence" value="ECO:0007669"/>
    <property type="project" value="UniProtKB-KW"/>
</dbReference>
<dbReference type="CDD" id="cd11065">
    <property type="entry name" value="CYP64-like"/>
    <property type="match status" value="2"/>
</dbReference>
<feature type="transmembrane region" description="Helical" evidence="8">
    <location>
        <begin position="6"/>
        <end position="22"/>
    </location>
</feature>
<feature type="binding site" description="axial binding residue" evidence="7">
    <location>
        <position position="979"/>
    </location>
    <ligand>
        <name>heme</name>
        <dbReference type="ChEBI" id="CHEBI:30413"/>
    </ligand>
    <ligandPart>
        <name>Fe</name>
        <dbReference type="ChEBI" id="CHEBI:18248"/>
    </ligandPart>
</feature>
<dbReference type="PANTHER" id="PTHR46300">
    <property type="entry name" value="P450, PUTATIVE (EUROFUNG)-RELATED-RELATED"/>
    <property type="match status" value="1"/>
</dbReference>
<keyword evidence="10" id="KW-1185">Reference proteome</keyword>
<evidence type="ECO:0000313" key="9">
    <source>
        <dbReference type="EMBL" id="KPI39583.1"/>
    </source>
</evidence>
<evidence type="ECO:0000256" key="1">
    <source>
        <dbReference type="ARBA" id="ARBA00001971"/>
    </source>
</evidence>
<dbReference type="RefSeq" id="XP_017999546.1">
    <property type="nucleotide sequence ID" value="XM_018143458.1"/>
</dbReference>
<comment type="cofactor">
    <cofactor evidence="1 7">
        <name>heme</name>
        <dbReference type="ChEBI" id="CHEBI:30413"/>
    </cofactor>
</comment>
<reference evidence="9 10" key="1">
    <citation type="submission" date="2015-06" db="EMBL/GenBank/DDBJ databases">
        <title>Draft genome of the ant-associated black yeast Phialophora attae CBS 131958.</title>
        <authorList>
            <person name="Moreno L.F."/>
            <person name="Stielow B.J."/>
            <person name="de Hoog S."/>
            <person name="Vicente V.A."/>
            <person name="Weiss V.A."/>
            <person name="de Vries M."/>
            <person name="Cruz L.M."/>
            <person name="Souza E.M."/>
        </authorList>
    </citation>
    <scope>NUCLEOTIDE SEQUENCE [LARGE SCALE GENOMIC DNA]</scope>
    <source>
        <strain evidence="9 10">CBS 131958</strain>
    </source>
</reference>
<dbReference type="InterPro" id="IPR001128">
    <property type="entry name" value="Cyt_P450"/>
</dbReference>
<feature type="transmembrane region" description="Helical" evidence="8">
    <location>
        <begin position="525"/>
        <end position="552"/>
    </location>
</feature>
<keyword evidence="8" id="KW-0472">Membrane</keyword>
<dbReference type="GO" id="GO:0020037">
    <property type="term" value="F:heme binding"/>
    <property type="evidence" value="ECO:0007669"/>
    <property type="project" value="InterPro"/>
</dbReference>
<dbReference type="Pfam" id="PF00067">
    <property type="entry name" value="p450"/>
    <property type="match status" value="2"/>
</dbReference>
<name>A0A0N1NZ31_9EURO</name>
<dbReference type="InterPro" id="IPR050364">
    <property type="entry name" value="Cytochrome_P450_fung"/>
</dbReference>
<comment type="similarity">
    <text evidence="2">Belongs to the cytochrome P450 family.</text>
</comment>
<evidence type="ECO:0000313" key="10">
    <source>
        <dbReference type="Proteomes" id="UP000038010"/>
    </source>
</evidence>
<evidence type="ECO:0000256" key="7">
    <source>
        <dbReference type="PIRSR" id="PIRSR602401-1"/>
    </source>
</evidence>
<keyword evidence="8" id="KW-1133">Transmembrane helix</keyword>
<keyword evidence="4" id="KW-0560">Oxidoreductase</keyword>
<keyword evidence="7" id="KW-0349">Heme</keyword>
<comment type="caution">
    <text evidence="9">The sequence shown here is derived from an EMBL/GenBank/DDBJ whole genome shotgun (WGS) entry which is preliminary data.</text>
</comment>
<dbReference type="GO" id="GO:0016705">
    <property type="term" value="F:oxidoreductase activity, acting on paired donors, with incorporation or reduction of molecular oxygen"/>
    <property type="evidence" value="ECO:0007669"/>
    <property type="project" value="InterPro"/>
</dbReference>
<dbReference type="GO" id="GO:0005506">
    <property type="term" value="F:iron ion binding"/>
    <property type="evidence" value="ECO:0007669"/>
    <property type="project" value="InterPro"/>
</dbReference>